<accession>A0A379YYY2</accession>
<evidence type="ECO:0000256" key="1">
    <source>
        <dbReference type="ARBA" id="ARBA00004774"/>
    </source>
</evidence>
<evidence type="ECO:0000256" key="11">
    <source>
        <dbReference type="ARBA" id="ARBA00023192"/>
    </source>
</evidence>
<sequence>MSEQKLSANEHIKTDSDYLRGTIREGLGTEVTGAFSDDDQQLIKFHGFYQQDDRDLRNERKEQKLEPLYSFMLRARVPGGVCTPAQWLGVDKIASELTSSNSIRLTTRQTFQYHGIPKRNLKTIIQGLDREALDSIAACGDVNRNVMCNPNPVESKLHQQAYFWAKKLSDHLLPHTRAYAEIWLDEEKLLSTEDEQLAKVEPVYGKTYLPRKFKMAVAVPPDNDVDVYTNDLGFIAVAQEGELVGFNLVAGGGMGSTHGEVETFPRLADDFGFIKAEDTIKFAEAVMTVQRDWGNRSNRKRSRLKYTIVDHGFEAFKAEVEKRAGVKFAPKREVVIGDRGDRYGWVKGIDNHWHLTLFIEGGRVKDTQGKLLQTGLREIAKIHKGDFRMTSNQNIIIAKVADEDKAEIEALARKHGLMGQVITATRGHSIACVALPTCALAMAEAERYFPEFIDHVDALQAKHAIGEQAIVVRMTGCPNGCARPFAAEIGFVGKAPGRYNMYLGASFEGTRLNKMYRENIQEAEILSELDNLFGRYAAERETGESFGDFTVRAGIVKPVLDAARDFHG</sequence>
<keyword evidence="8 15" id="KW-0560">Oxidoreductase</keyword>
<dbReference type="NCBIfam" id="NF010029">
    <property type="entry name" value="PRK13504.1"/>
    <property type="match status" value="1"/>
</dbReference>
<evidence type="ECO:0000256" key="2">
    <source>
        <dbReference type="ARBA" id="ARBA00010429"/>
    </source>
</evidence>
<keyword evidence="7 15" id="KW-0521">NADP</keyword>
<dbReference type="RefSeq" id="WP_115389177.1">
    <property type="nucleotide sequence ID" value="NZ_JADZHC010000031.1"/>
</dbReference>
<keyword evidence="19" id="KW-1185">Reference proteome</keyword>
<name>A0A379YYY2_9GAMM</name>
<dbReference type="SUPFAM" id="SSF56014">
    <property type="entry name" value="Nitrite and sulphite reductase 4Fe-4S domain-like"/>
    <property type="match status" value="2"/>
</dbReference>
<comment type="function">
    <text evidence="13 15">Component of the sulfite reductase complex that catalyzes the 6-electron reduction of sulfite to sulfide. This is one of several activities required for the biosynthesis of L-cysteine from sulfate.</text>
</comment>
<dbReference type="PANTHER" id="PTHR11493:SF47">
    <property type="entry name" value="SULFITE REDUCTASE [NADPH] SUBUNIT BETA"/>
    <property type="match status" value="1"/>
</dbReference>
<dbReference type="PRINTS" id="PR00397">
    <property type="entry name" value="SIROHAEM"/>
</dbReference>
<feature type="domain" description="Nitrite/Sulfite reductase ferredoxin-like" evidence="17">
    <location>
        <begin position="70"/>
        <end position="129"/>
    </location>
</feature>
<dbReference type="Pfam" id="PF03460">
    <property type="entry name" value="NIR_SIR_ferr"/>
    <property type="match status" value="2"/>
</dbReference>
<feature type="domain" description="Nitrite/sulphite reductase 4Fe-4S" evidence="16">
    <location>
        <begin position="164"/>
        <end position="327"/>
    </location>
</feature>
<dbReference type="GO" id="GO:0050311">
    <property type="term" value="F:sulfite reductase (ferredoxin) activity"/>
    <property type="evidence" value="ECO:0007669"/>
    <property type="project" value="TreeGrafter"/>
</dbReference>
<feature type="domain" description="Nitrite/Sulfite reductase ferredoxin-like" evidence="17">
    <location>
        <begin position="351"/>
        <end position="413"/>
    </location>
</feature>
<dbReference type="GO" id="GO:0020037">
    <property type="term" value="F:heme binding"/>
    <property type="evidence" value="ECO:0007669"/>
    <property type="project" value="InterPro"/>
</dbReference>
<evidence type="ECO:0000256" key="14">
    <source>
        <dbReference type="ARBA" id="ARBA00062253"/>
    </source>
</evidence>
<evidence type="ECO:0000259" key="17">
    <source>
        <dbReference type="Pfam" id="PF03460"/>
    </source>
</evidence>
<dbReference type="UniPathway" id="UPA00140">
    <property type="reaction ID" value="UER00207"/>
</dbReference>
<comment type="cofactor">
    <cofactor evidence="15">
        <name>siroheme</name>
        <dbReference type="ChEBI" id="CHEBI:60052"/>
    </cofactor>
    <text evidence="15">Binds 1 siroheme per subunit.</text>
</comment>
<evidence type="ECO:0000256" key="8">
    <source>
        <dbReference type="ARBA" id="ARBA00023002"/>
    </source>
</evidence>
<evidence type="ECO:0000256" key="12">
    <source>
        <dbReference type="ARBA" id="ARBA00052219"/>
    </source>
</evidence>
<dbReference type="GO" id="GO:0051539">
    <property type="term" value="F:4 iron, 4 sulfur cluster binding"/>
    <property type="evidence" value="ECO:0007669"/>
    <property type="project" value="UniProtKB-KW"/>
</dbReference>
<keyword evidence="9 15" id="KW-0408">Iron</keyword>
<dbReference type="InterPro" id="IPR045854">
    <property type="entry name" value="NO2/SO3_Rdtase_4Fe4S_sf"/>
</dbReference>
<comment type="pathway">
    <text evidence="1 15">Sulfur metabolism; hydrogen sulfide biosynthesis; hydrogen sulfide from sulfite (NADPH route): step 1/1.</text>
</comment>
<dbReference type="InterPro" id="IPR006066">
    <property type="entry name" value="NO2/SO3_Rdtase_FeS/sirohaem_BS"/>
</dbReference>
<dbReference type="InterPro" id="IPR045169">
    <property type="entry name" value="NO2/SO3_Rdtase_4Fe4S_prot"/>
</dbReference>
<dbReference type="FunFam" id="3.30.413.10:FF:000004">
    <property type="entry name" value="Sulfite reductase [NADPH] hemoprotein beta-component"/>
    <property type="match status" value="1"/>
</dbReference>
<dbReference type="AlphaFoldDB" id="A0A379YYY2"/>
<dbReference type="GO" id="GO:0019344">
    <property type="term" value="P:cysteine biosynthetic process"/>
    <property type="evidence" value="ECO:0007669"/>
    <property type="project" value="UniProtKB-KW"/>
</dbReference>
<protein>
    <recommendedName>
        <fullName evidence="15">Sulfite reductase [NADPH] hemoprotein beta-component</fullName>
        <shortName evidence="15">SiR-HP</shortName>
        <shortName evidence="15">SiRHP</shortName>
        <ecNumber evidence="15">1.8.1.2</ecNumber>
    </recommendedName>
</protein>
<comment type="cofactor">
    <cofactor evidence="15">
        <name>[4Fe-4S] cluster</name>
        <dbReference type="ChEBI" id="CHEBI:49883"/>
    </cofactor>
    <text evidence="15">Binds 1 [4Fe-4S] cluster per subunit.</text>
</comment>
<dbReference type="GO" id="GO:0070814">
    <property type="term" value="P:hydrogen sulfide biosynthetic process"/>
    <property type="evidence" value="ECO:0007669"/>
    <property type="project" value="UniProtKB-UniRule"/>
</dbReference>
<gene>
    <name evidence="15 18" type="primary">cysI</name>
    <name evidence="18" type="ORF">NCTC10738_00719</name>
</gene>
<dbReference type="GO" id="GO:0004783">
    <property type="term" value="F:sulfite reductase (NADPH) activity"/>
    <property type="evidence" value="ECO:0007669"/>
    <property type="project" value="UniProtKB-UniRule"/>
</dbReference>
<evidence type="ECO:0000256" key="6">
    <source>
        <dbReference type="ARBA" id="ARBA00022723"/>
    </source>
</evidence>
<evidence type="ECO:0000256" key="10">
    <source>
        <dbReference type="ARBA" id="ARBA00023014"/>
    </source>
</evidence>
<dbReference type="InterPro" id="IPR011786">
    <property type="entry name" value="CysI"/>
</dbReference>
<keyword evidence="11 15" id="KW-0198">Cysteine biosynthesis</keyword>
<dbReference type="InterPro" id="IPR005117">
    <property type="entry name" value="NiRdtase/SiRdtase_haem-b_fer"/>
</dbReference>
<dbReference type="Pfam" id="PF01077">
    <property type="entry name" value="NIR_SIR"/>
    <property type="match status" value="1"/>
</dbReference>
<comment type="subunit">
    <text evidence="14 15">Alpha(8)-beta(8). The alpha component is a flavoprotein, the beta component is a hemoprotein.</text>
</comment>
<dbReference type="HAMAP" id="MF_01540">
    <property type="entry name" value="CysI"/>
    <property type="match status" value="1"/>
</dbReference>
<dbReference type="GO" id="GO:0009337">
    <property type="term" value="C:sulfite reductase complex (NADPH)"/>
    <property type="evidence" value="ECO:0007669"/>
    <property type="project" value="InterPro"/>
</dbReference>
<comment type="similarity">
    <text evidence="2 15">Belongs to the nitrite and sulfite reductase 4Fe-4S domain family.</text>
</comment>
<dbReference type="GO" id="GO:0000103">
    <property type="term" value="P:sulfate assimilation"/>
    <property type="evidence" value="ECO:0007669"/>
    <property type="project" value="UniProtKB-UniRule"/>
</dbReference>
<evidence type="ECO:0000313" key="18">
    <source>
        <dbReference type="EMBL" id="SUI52550.1"/>
    </source>
</evidence>
<keyword evidence="5 15" id="KW-0349">Heme</keyword>
<dbReference type="InterPro" id="IPR036136">
    <property type="entry name" value="Nit/Sulf_reduc_fer-like_dom_sf"/>
</dbReference>
<dbReference type="PANTHER" id="PTHR11493">
    <property type="entry name" value="SULFITE REDUCTASE [NADPH] SUBUNIT BETA-RELATED"/>
    <property type="match status" value="1"/>
</dbReference>
<evidence type="ECO:0000256" key="4">
    <source>
        <dbReference type="ARBA" id="ARBA00022605"/>
    </source>
</evidence>
<dbReference type="PROSITE" id="PS00365">
    <property type="entry name" value="NIR_SIR"/>
    <property type="match status" value="1"/>
</dbReference>
<keyword evidence="6 15" id="KW-0479">Metal-binding</keyword>
<evidence type="ECO:0000256" key="7">
    <source>
        <dbReference type="ARBA" id="ARBA00022857"/>
    </source>
</evidence>
<evidence type="ECO:0000256" key="9">
    <source>
        <dbReference type="ARBA" id="ARBA00023004"/>
    </source>
</evidence>
<dbReference type="GO" id="GO:0046872">
    <property type="term" value="F:metal ion binding"/>
    <property type="evidence" value="ECO:0007669"/>
    <property type="project" value="UniProtKB-KW"/>
</dbReference>
<dbReference type="GO" id="GO:0050661">
    <property type="term" value="F:NADP binding"/>
    <property type="evidence" value="ECO:0007669"/>
    <property type="project" value="InterPro"/>
</dbReference>
<evidence type="ECO:0000259" key="16">
    <source>
        <dbReference type="Pfam" id="PF01077"/>
    </source>
</evidence>
<evidence type="ECO:0000256" key="15">
    <source>
        <dbReference type="HAMAP-Rule" id="MF_01540"/>
    </source>
</evidence>
<evidence type="ECO:0000256" key="3">
    <source>
        <dbReference type="ARBA" id="ARBA00022485"/>
    </source>
</evidence>
<keyword evidence="4 15" id="KW-0028">Amino-acid biosynthesis</keyword>
<feature type="binding site" evidence="15">
    <location>
        <position position="481"/>
    </location>
    <ligand>
        <name>[4Fe-4S] cluster</name>
        <dbReference type="ChEBI" id="CHEBI:49883"/>
    </ligand>
</feature>
<dbReference type="EC" id="1.8.1.2" evidence="15"/>
<dbReference type="SUPFAM" id="SSF55124">
    <property type="entry name" value="Nitrite/Sulfite reductase N-terminal domain-like"/>
    <property type="match status" value="2"/>
</dbReference>
<feature type="binding site" evidence="15">
    <location>
        <position position="438"/>
    </location>
    <ligand>
        <name>[4Fe-4S] cluster</name>
        <dbReference type="ChEBI" id="CHEBI:49883"/>
    </ligand>
</feature>
<feature type="binding site" description="axial binding residue" evidence="15">
    <location>
        <position position="481"/>
    </location>
    <ligand>
        <name>siroheme</name>
        <dbReference type="ChEBI" id="CHEBI:60052"/>
    </ligand>
    <ligandPart>
        <name>Fe</name>
        <dbReference type="ChEBI" id="CHEBI:18248"/>
    </ligandPart>
</feature>
<reference evidence="18 19" key="1">
    <citation type="submission" date="2018-06" db="EMBL/GenBank/DDBJ databases">
        <authorList>
            <consortium name="Pathogen Informatics"/>
            <person name="Doyle S."/>
        </authorList>
    </citation>
    <scope>NUCLEOTIDE SEQUENCE [LARGE SCALE GENOMIC DNA]</scope>
    <source>
        <strain evidence="18 19">NCTC10738</strain>
    </source>
</reference>
<dbReference type="NCBIfam" id="TIGR02041">
    <property type="entry name" value="CysI"/>
    <property type="match status" value="1"/>
</dbReference>
<feature type="binding site" evidence="15">
    <location>
        <position position="477"/>
    </location>
    <ligand>
        <name>[4Fe-4S] cluster</name>
        <dbReference type="ChEBI" id="CHEBI:49883"/>
    </ligand>
</feature>
<evidence type="ECO:0000313" key="19">
    <source>
        <dbReference type="Proteomes" id="UP000254069"/>
    </source>
</evidence>
<comment type="catalytic activity">
    <reaction evidence="12 15">
        <text>hydrogen sulfide + 3 NADP(+) + 3 H2O = sulfite + 3 NADPH + 4 H(+)</text>
        <dbReference type="Rhea" id="RHEA:13801"/>
        <dbReference type="ChEBI" id="CHEBI:15377"/>
        <dbReference type="ChEBI" id="CHEBI:15378"/>
        <dbReference type="ChEBI" id="CHEBI:17359"/>
        <dbReference type="ChEBI" id="CHEBI:29919"/>
        <dbReference type="ChEBI" id="CHEBI:57783"/>
        <dbReference type="ChEBI" id="CHEBI:58349"/>
        <dbReference type="EC" id="1.8.1.2"/>
    </reaction>
</comment>
<evidence type="ECO:0000256" key="5">
    <source>
        <dbReference type="ARBA" id="ARBA00022617"/>
    </source>
</evidence>
<dbReference type="InterPro" id="IPR006067">
    <property type="entry name" value="NO2/SO3_Rdtase_4Fe4S_dom"/>
</dbReference>
<feature type="binding site" evidence="15">
    <location>
        <position position="432"/>
    </location>
    <ligand>
        <name>[4Fe-4S] cluster</name>
        <dbReference type="ChEBI" id="CHEBI:49883"/>
    </ligand>
</feature>
<keyword evidence="10 15" id="KW-0411">Iron-sulfur</keyword>
<organism evidence="18 19">
    <name type="scientific">Shewanella algae</name>
    <dbReference type="NCBI Taxonomy" id="38313"/>
    <lineage>
        <taxon>Bacteria</taxon>
        <taxon>Pseudomonadati</taxon>
        <taxon>Pseudomonadota</taxon>
        <taxon>Gammaproteobacteria</taxon>
        <taxon>Alteromonadales</taxon>
        <taxon>Shewanellaceae</taxon>
        <taxon>Shewanella</taxon>
    </lineage>
</organism>
<dbReference type="FunFam" id="3.30.413.10:FF:000003">
    <property type="entry name" value="Sulfite reductase [NADPH] hemoprotein beta-component"/>
    <property type="match status" value="1"/>
</dbReference>
<dbReference type="Proteomes" id="UP000254069">
    <property type="component" value="Unassembled WGS sequence"/>
</dbReference>
<evidence type="ECO:0000256" key="13">
    <source>
        <dbReference type="ARBA" id="ARBA00057160"/>
    </source>
</evidence>
<dbReference type="EMBL" id="UGYO01000001">
    <property type="protein sequence ID" value="SUI52550.1"/>
    <property type="molecule type" value="Genomic_DNA"/>
</dbReference>
<keyword evidence="3 15" id="KW-0004">4Fe-4S</keyword>
<proteinExistence type="inferred from homology"/>
<dbReference type="Gene3D" id="3.30.413.10">
    <property type="entry name" value="Sulfite Reductase Hemoprotein, domain 1"/>
    <property type="match status" value="2"/>
</dbReference>